<evidence type="ECO:0000256" key="1">
    <source>
        <dbReference type="SAM" id="MobiDB-lite"/>
    </source>
</evidence>
<dbReference type="WBParaSite" id="jg15159">
    <property type="protein sequence ID" value="jg15159"/>
    <property type="gene ID" value="jg15159"/>
</dbReference>
<evidence type="ECO:0000313" key="2">
    <source>
        <dbReference type="Proteomes" id="UP000887574"/>
    </source>
</evidence>
<accession>A0A915D3G0</accession>
<dbReference type="Proteomes" id="UP000887574">
    <property type="component" value="Unplaced"/>
</dbReference>
<proteinExistence type="predicted"/>
<feature type="compositionally biased region" description="Low complexity" evidence="1">
    <location>
        <begin position="36"/>
        <end position="48"/>
    </location>
</feature>
<feature type="region of interest" description="Disordered" evidence="1">
    <location>
        <begin position="1"/>
        <end position="76"/>
    </location>
</feature>
<keyword evidence="2" id="KW-1185">Reference proteome</keyword>
<name>A0A915D3G0_9BILA</name>
<reference evidence="3" key="1">
    <citation type="submission" date="2022-11" db="UniProtKB">
        <authorList>
            <consortium name="WormBaseParasite"/>
        </authorList>
    </citation>
    <scope>IDENTIFICATION</scope>
</reference>
<dbReference type="AlphaFoldDB" id="A0A915D3G0"/>
<protein>
    <submittedName>
        <fullName evidence="3">Uncharacterized protein</fullName>
    </submittedName>
</protein>
<evidence type="ECO:0000313" key="3">
    <source>
        <dbReference type="WBParaSite" id="jg15159"/>
    </source>
</evidence>
<feature type="compositionally biased region" description="Polar residues" evidence="1">
    <location>
        <begin position="1"/>
        <end position="14"/>
    </location>
</feature>
<sequence length="87" mass="9575">MYGSLLSSPVSSTHAGKHGRQSQENPYMSNDEGFSDNKSSSSPGSHPTKSLEIDNVHSKKVNSMNSSKVVSRRSDGRFHLLRDKQLL</sequence>
<organism evidence="2 3">
    <name type="scientific">Ditylenchus dipsaci</name>
    <dbReference type="NCBI Taxonomy" id="166011"/>
    <lineage>
        <taxon>Eukaryota</taxon>
        <taxon>Metazoa</taxon>
        <taxon>Ecdysozoa</taxon>
        <taxon>Nematoda</taxon>
        <taxon>Chromadorea</taxon>
        <taxon>Rhabditida</taxon>
        <taxon>Tylenchina</taxon>
        <taxon>Tylenchomorpha</taxon>
        <taxon>Sphaerularioidea</taxon>
        <taxon>Anguinidae</taxon>
        <taxon>Anguininae</taxon>
        <taxon>Ditylenchus</taxon>
    </lineage>
</organism>